<feature type="compositionally biased region" description="Low complexity" evidence="4">
    <location>
        <begin position="232"/>
        <end position="241"/>
    </location>
</feature>
<dbReference type="Proteomes" id="UP000698800">
    <property type="component" value="Unassembled WGS sequence"/>
</dbReference>
<feature type="compositionally biased region" description="Polar residues" evidence="4">
    <location>
        <begin position="392"/>
        <end position="407"/>
    </location>
</feature>
<dbReference type="GO" id="GO:0008270">
    <property type="term" value="F:zinc ion binding"/>
    <property type="evidence" value="ECO:0007669"/>
    <property type="project" value="UniProtKB-KW"/>
</dbReference>
<evidence type="ECO:0000256" key="3">
    <source>
        <dbReference type="ARBA" id="ARBA00022833"/>
    </source>
</evidence>
<dbReference type="InterPro" id="IPR011011">
    <property type="entry name" value="Znf_FYVE_PHD"/>
</dbReference>
<feature type="region of interest" description="Disordered" evidence="4">
    <location>
        <begin position="70"/>
        <end position="266"/>
    </location>
</feature>
<name>A0A9P8I8S8_9PEZI</name>
<reference evidence="6" key="1">
    <citation type="submission" date="2021-03" db="EMBL/GenBank/DDBJ databases">
        <title>Comparative genomics and phylogenomic investigation of the class Geoglossomycetes provide insights into ecological specialization and systematics.</title>
        <authorList>
            <person name="Melie T."/>
            <person name="Pirro S."/>
            <person name="Miller A.N."/>
            <person name="Quandt A."/>
        </authorList>
    </citation>
    <scope>NUCLEOTIDE SEQUENCE</scope>
    <source>
        <strain evidence="6">GBOQ0MN5Z8</strain>
    </source>
</reference>
<evidence type="ECO:0000256" key="1">
    <source>
        <dbReference type="ARBA" id="ARBA00022723"/>
    </source>
</evidence>
<keyword evidence="3" id="KW-0862">Zinc</keyword>
<dbReference type="EMBL" id="JAGHQL010000097">
    <property type="protein sequence ID" value="KAH0538779.1"/>
    <property type="molecule type" value="Genomic_DNA"/>
</dbReference>
<feature type="compositionally biased region" description="Pro residues" evidence="4">
    <location>
        <begin position="520"/>
        <end position="535"/>
    </location>
</feature>
<keyword evidence="7" id="KW-1185">Reference proteome</keyword>
<accession>A0A9P8I8S8</accession>
<feature type="domain" description="CW-type" evidence="5">
    <location>
        <begin position="295"/>
        <end position="344"/>
    </location>
</feature>
<dbReference type="AlphaFoldDB" id="A0A9P8I8S8"/>
<evidence type="ECO:0000313" key="6">
    <source>
        <dbReference type="EMBL" id="KAH0538779.1"/>
    </source>
</evidence>
<dbReference type="Gene3D" id="3.30.40.10">
    <property type="entry name" value="Zinc/RING finger domain, C3HC4 (zinc finger)"/>
    <property type="match status" value="1"/>
</dbReference>
<proteinExistence type="predicted"/>
<dbReference type="InterPro" id="IPR013083">
    <property type="entry name" value="Znf_RING/FYVE/PHD"/>
</dbReference>
<gene>
    <name evidence="6" type="ORF">FGG08_004667</name>
</gene>
<feature type="compositionally biased region" description="Polar residues" evidence="4">
    <location>
        <begin position="96"/>
        <end position="111"/>
    </location>
</feature>
<feature type="compositionally biased region" description="Polar residues" evidence="4">
    <location>
        <begin position="137"/>
        <end position="146"/>
    </location>
</feature>
<keyword evidence="2" id="KW-0863">Zinc-finger</keyword>
<sequence>MDSPAPFPSNQLTALEQYEQWRRPEEYDALALTQPYPKIGIYSDSVELETPDDWLSQKIFEDLIEESYQEKLAATEPQPNPAKAVALNKSAALQAPQGSAQSKVRQDNPSATKPHPSPVKTVDDLTPELPQDLAPAENQNGPTTPQRPRVPVLYEGCGDLIPQNLGHNNTATPRRPQDPALYEGYDDLTPQKLGHGDTATLQRPQQPVWEERRCSVDPLTPEDSVPDENSDGLEASESSLDSESDGNYGDPATPQSSQDPVLGDTNGDIATIARKEYIKEEHCGICFKAECDSTDAYNIEWVCCDDDECGRWFHIACLTHPPKNTSSPWVCYVGDCEGQPDRRRKKARAGDKVSKNKKRKREDDADESEYSPEKEKRAKGAEPVAPRRHNKPTSSRPLPKVSSSARTLGSAGQEKKVPVSAIVGRKKRGRQPEDEPDEHGSKKFKSTRAGASSPRGEKRKREGSADEFEERGSKKQKALLSERASSAHNLSRKSHSTVTRKSERTTHPISPTISPRSTLPTPPTTAPAKSPPITGPPIEASRAETPPTITLGQELVRYAPMIPGYVDPDISSAAQRRRHKK</sequence>
<protein>
    <recommendedName>
        <fullName evidence="5">CW-type domain-containing protein</fullName>
    </recommendedName>
</protein>
<dbReference type="CDD" id="cd15517">
    <property type="entry name" value="PHD_TCF19_like"/>
    <property type="match status" value="1"/>
</dbReference>
<dbReference type="InterPro" id="IPR011124">
    <property type="entry name" value="Znf_CW"/>
</dbReference>
<feature type="compositionally biased region" description="Basic and acidic residues" evidence="4">
    <location>
        <begin position="371"/>
        <end position="380"/>
    </location>
</feature>
<evidence type="ECO:0000256" key="2">
    <source>
        <dbReference type="ARBA" id="ARBA00022771"/>
    </source>
</evidence>
<feature type="compositionally biased region" description="Low complexity" evidence="4">
    <location>
        <begin position="507"/>
        <end position="519"/>
    </location>
</feature>
<evidence type="ECO:0000256" key="4">
    <source>
        <dbReference type="SAM" id="MobiDB-lite"/>
    </source>
</evidence>
<keyword evidence="1" id="KW-0479">Metal-binding</keyword>
<organism evidence="6 7">
    <name type="scientific">Glutinoglossum americanum</name>
    <dbReference type="NCBI Taxonomy" id="1670608"/>
    <lineage>
        <taxon>Eukaryota</taxon>
        <taxon>Fungi</taxon>
        <taxon>Dikarya</taxon>
        <taxon>Ascomycota</taxon>
        <taxon>Pezizomycotina</taxon>
        <taxon>Geoglossomycetes</taxon>
        <taxon>Geoglossales</taxon>
        <taxon>Geoglossaceae</taxon>
        <taxon>Glutinoglossum</taxon>
    </lineage>
</organism>
<comment type="caution">
    <text evidence="6">The sequence shown here is derived from an EMBL/GenBank/DDBJ whole genome shotgun (WGS) entry which is preliminary data.</text>
</comment>
<feature type="compositionally biased region" description="Basic and acidic residues" evidence="4">
    <location>
        <begin position="455"/>
        <end position="464"/>
    </location>
</feature>
<feature type="region of interest" description="Disordered" evidence="4">
    <location>
        <begin position="339"/>
        <end position="549"/>
    </location>
</feature>
<dbReference type="PROSITE" id="PS51050">
    <property type="entry name" value="ZF_CW"/>
    <property type="match status" value="1"/>
</dbReference>
<feature type="compositionally biased region" description="Basic and acidic residues" evidence="4">
    <location>
        <begin position="430"/>
        <end position="441"/>
    </location>
</feature>
<dbReference type="SUPFAM" id="SSF57903">
    <property type="entry name" value="FYVE/PHD zinc finger"/>
    <property type="match status" value="1"/>
</dbReference>
<evidence type="ECO:0000259" key="5">
    <source>
        <dbReference type="PROSITE" id="PS51050"/>
    </source>
</evidence>
<evidence type="ECO:0000313" key="7">
    <source>
        <dbReference type="Proteomes" id="UP000698800"/>
    </source>
</evidence>